<organism evidence="2 3">
    <name type="scientific">Tetragenococcus muriaticus PMC-11-5</name>
    <dbReference type="NCBI Taxonomy" id="1302649"/>
    <lineage>
        <taxon>Bacteria</taxon>
        <taxon>Bacillati</taxon>
        <taxon>Bacillota</taxon>
        <taxon>Bacilli</taxon>
        <taxon>Lactobacillales</taxon>
        <taxon>Enterococcaceae</taxon>
        <taxon>Tetragenococcus</taxon>
    </lineage>
</organism>
<evidence type="ECO:0000256" key="1">
    <source>
        <dbReference type="SAM" id="Phobius"/>
    </source>
</evidence>
<comment type="caution">
    <text evidence="2">The sequence shown here is derived from an EMBL/GenBank/DDBJ whole genome shotgun (WGS) entry which is preliminary data.</text>
</comment>
<feature type="transmembrane region" description="Helical" evidence="1">
    <location>
        <begin position="37"/>
        <end position="54"/>
    </location>
</feature>
<accession>A0A091C9A8</accession>
<dbReference type="Proteomes" id="UP000029380">
    <property type="component" value="Unassembled WGS sequence"/>
</dbReference>
<keyword evidence="1" id="KW-1133">Transmembrane helix</keyword>
<dbReference type="Pfam" id="PF16079">
    <property type="entry name" value="Phage_holin_5_2"/>
    <property type="match status" value="1"/>
</dbReference>
<proteinExistence type="predicted"/>
<evidence type="ECO:0000313" key="2">
    <source>
        <dbReference type="EMBL" id="KFN93669.1"/>
    </source>
</evidence>
<dbReference type="EMBL" id="JPVU01000023">
    <property type="protein sequence ID" value="KFN93669.1"/>
    <property type="molecule type" value="Genomic_DNA"/>
</dbReference>
<gene>
    <name evidence="2" type="ORF">TMUPMC115_0267</name>
</gene>
<dbReference type="OrthoDB" id="1929673at2"/>
<evidence type="ECO:0008006" key="4">
    <source>
        <dbReference type="Google" id="ProtNLM"/>
    </source>
</evidence>
<dbReference type="AlphaFoldDB" id="A0A091C9A8"/>
<keyword evidence="1" id="KW-0472">Membrane</keyword>
<protein>
    <recommendedName>
        <fullName evidence="4">Holin</fullName>
    </recommendedName>
</protein>
<evidence type="ECO:0000313" key="3">
    <source>
        <dbReference type="Proteomes" id="UP000029380"/>
    </source>
</evidence>
<dbReference type="InterPro" id="IPR032111">
    <property type="entry name" value="Clostridium_phage_holin"/>
</dbReference>
<feature type="transmembrane region" description="Helical" evidence="1">
    <location>
        <begin position="6"/>
        <end position="25"/>
    </location>
</feature>
<name>A0A091C9A8_9ENTE</name>
<dbReference type="PATRIC" id="fig|1302649.3.peg.267"/>
<sequence length="113" mass="12459">MDFQEINDYLIPIIVIAGLIVGYVIRATPALQPAREYIPLIVCILGAALGAVIQEVTVEAIIMGAVSGLASTGLNQVFRKALNLKRGGLASKLSSFFMHRKEYFFEKTLKRYL</sequence>
<dbReference type="RefSeq" id="WP_081930139.1">
    <property type="nucleotide sequence ID" value="NZ_JPVU01000023.1"/>
</dbReference>
<reference evidence="2 3" key="1">
    <citation type="submission" date="2014-08" db="EMBL/GenBank/DDBJ databases">
        <title>Genome sequence of Tetragenococcus muriaticus.</title>
        <authorList>
            <person name="Chuea-nongthon C."/>
            <person name="Rodtong S."/>
            <person name="Yongsawatdigul J."/>
            <person name="Steele J.L."/>
            <person name="Liu X.-y."/>
            <person name="Speers J."/>
            <person name="Glasner J.D."/>
            <person name="Neeno-Eckwall E.C."/>
        </authorList>
    </citation>
    <scope>NUCLEOTIDE SEQUENCE [LARGE SCALE GENOMIC DNA]</scope>
    <source>
        <strain evidence="2 3">PMC-11-5</strain>
    </source>
</reference>
<keyword evidence="1" id="KW-0812">Transmembrane</keyword>